<evidence type="ECO:0000256" key="2">
    <source>
        <dbReference type="SAM" id="SignalP"/>
    </source>
</evidence>
<feature type="region of interest" description="Disordered" evidence="1">
    <location>
        <begin position="28"/>
        <end position="48"/>
    </location>
</feature>
<evidence type="ECO:0000256" key="1">
    <source>
        <dbReference type="SAM" id="MobiDB-lite"/>
    </source>
</evidence>
<keyword evidence="4" id="KW-1185">Reference proteome</keyword>
<keyword evidence="2" id="KW-0732">Signal</keyword>
<evidence type="ECO:0000313" key="3">
    <source>
        <dbReference type="EMBL" id="TWU05438.1"/>
    </source>
</evidence>
<gene>
    <name evidence="3" type="ORF">Poly21_56450</name>
</gene>
<accession>A0A5C6B0L2</accession>
<feature type="chain" id="PRO_5022986923" evidence="2">
    <location>
        <begin position="26"/>
        <end position="199"/>
    </location>
</feature>
<dbReference type="AlphaFoldDB" id="A0A5C6B0L2"/>
<dbReference type="RefSeq" id="WP_146410050.1">
    <property type="nucleotide sequence ID" value="NZ_SJPU01000013.1"/>
</dbReference>
<proteinExistence type="predicted"/>
<comment type="caution">
    <text evidence="3">The sequence shown here is derived from an EMBL/GenBank/DDBJ whole genome shotgun (WGS) entry which is preliminary data.</text>
</comment>
<feature type="signal peptide" evidence="2">
    <location>
        <begin position="1"/>
        <end position="25"/>
    </location>
</feature>
<reference evidence="3 4" key="1">
    <citation type="journal article" date="2020" name="Antonie Van Leeuwenhoek">
        <title>Rhodopirellula heiligendammensis sp. nov., Rhodopirellula pilleata sp. nov., and Rhodopirellula solitaria sp. nov. isolated from natural or artificial marine surfaces in Northern Germany and California, USA, and emended description of the genus Rhodopirellula.</title>
        <authorList>
            <person name="Kallscheuer N."/>
            <person name="Wiegand S."/>
            <person name="Jogler M."/>
            <person name="Boedeker C."/>
            <person name="Peeters S.H."/>
            <person name="Rast P."/>
            <person name="Heuer A."/>
            <person name="Jetten M.S.M."/>
            <person name="Rohde M."/>
            <person name="Jogler C."/>
        </authorList>
    </citation>
    <scope>NUCLEOTIDE SEQUENCE [LARGE SCALE GENOMIC DNA]</scope>
    <source>
        <strain evidence="3 4">Poly21</strain>
    </source>
</reference>
<evidence type="ECO:0000313" key="4">
    <source>
        <dbReference type="Proteomes" id="UP000319908"/>
    </source>
</evidence>
<name>A0A5C6B0L2_9BACT</name>
<organism evidence="3 4">
    <name type="scientific">Allorhodopirellula heiligendammensis</name>
    <dbReference type="NCBI Taxonomy" id="2714739"/>
    <lineage>
        <taxon>Bacteria</taxon>
        <taxon>Pseudomonadati</taxon>
        <taxon>Planctomycetota</taxon>
        <taxon>Planctomycetia</taxon>
        <taxon>Pirellulales</taxon>
        <taxon>Pirellulaceae</taxon>
        <taxon>Allorhodopirellula</taxon>
    </lineage>
</organism>
<dbReference type="Proteomes" id="UP000319908">
    <property type="component" value="Unassembled WGS sequence"/>
</dbReference>
<sequence>MRQTFFSTLILATVAMLTLSAPASAQFTPSGQANQVAPEKDRSGPFTPSEKYREVVKVDTKHYDVKPCALPNPTNGPSELYVYENAAGYFKIADMTSINSGKAKYTWRDGSKHEDELTYIAHGYIEEMEGYLVPVGTKVSVWAYRAQDAKGNHMFFYFGTEDIINAPQGRRYPLYYGFGVPGTADPTYRFVTQTGTKRK</sequence>
<protein>
    <submittedName>
        <fullName evidence="3">Uncharacterized protein</fullName>
    </submittedName>
</protein>
<dbReference type="EMBL" id="SJPU01000013">
    <property type="protein sequence ID" value="TWU05438.1"/>
    <property type="molecule type" value="Genomic_DNA"/>
</dbReference>